<dbReference type="PANTHER" id="PTHR23501:SF109">
    <property type="entry name" value="MAJOR FACILITATOR SUPERFAMILY (MFS) PROFILE DOMAIN-CONTAINING PROTEIN-RELATED"/>
    <property type="match status" value="1"/>
</dbReference>
<keyword evidence="5 6" id="KW-0472">Membrane</keyword>
<feature type="transmembrane region" description="Helical" evidence="6">
    <location>
        <begin position="135"/>
        <end position="154"/>
    </location>
</feature>
<evidence type="ECO:0000256" key="6">
    <source>
        <dbReference type="SAM" id="Phobius"/>
    </source>
</evidence>
<dbReference type="Proteomes" id="UP001345691">
    <property type="component" value="Unassembled WGS sequence"/>
</dbReference>
<evidence type="ECO:0000256" key="1">
    <source>
        <dbReference type="ARBA" id="ARBA00004141"/>
    </source>
</evidence>
<dbReference type="Pfam" id="PF06609">
    <property type="entry name" value="TRI12"/>
    <property type="match status" value="1"/>
</dbReference>
<protein>
    <recommendedName>
        <fullName evidence="9">Major facilitator superfamily (MFS) profile domain-containing protein</fullName>
    </recommendedName>
</protein>
<dbReference type="EMBL" id="JAVRRF010000055">
    <property type="protein sequence ID" value="KAK5048474.1"/>
    <property type="molecule type" value="Genomic_DNA"/>
</dbReference>
<evidence type="ECO:0000256" key="4">
    <source>
        <dbReference type="ARBA" id="ARBA00022989"/>
    </source>
</evidence>
<dbReference type="InterPro" id="IPR010573">
    <property type="entry name" value="MFS_Str1/Tri12-like"/>
</dbReference>
<evidence type="ECO:0000256" key="3">
    <source>
        <dbReference type="ARBA" id="ARBA00022692"/>
    </source>
</evidence>
<keyword evidence="3 6" id="KW-0812">Transmembrane</keyword>
<accession>A0ABR0IV64</accession>
<evidence type="ECO:0000256" key="5">
    <source>
        <dbReference type="ARBA" id="ARBA00023136"/>
    </source>
</evidence>
<comment type="caution">
    <text evidence="7">The sequence shown here is derived from an EMBL/GenBank/DDBJ whole genome shotgun (WGS) entry which is preliminary data.</text>
</comment>
<keyword evidence="8" id="KW-1185">Reference proteome</keyword>
<evidence type="ECO:0008006" key="9">
    <source>
        <dbReference type="Google" id="ProtNLM"/>
    </source>
</evidence>
<evidence type="ECO:0000313" key="7">
    <source>
        <dbReference type="EMBL" id="KAK5048474.1"/>
    </source>
</evidence>
<proteinExistence type="predicted"/>
<gene>
    <name evidence="7" type="ORF">LTR69_011342</name>
</gene>
<sequence>MGCAFIFFAGMGIGIEQVMTILMVQLALSDEWIALILNGSGFAGGIATAFRSFGGSVGTAMYIALFQSQVPKKVPLAVATSAAQHGVPQKSIPAIAKYLITEKGTPLTEIPGITSTFLQTAVQVVRQGYIEPFKLVWFVSVAFGGLTLLCALALKDVS</sequence>
<comment type="subcellular location">
    <subcellularLocation>
        <location evidence="1">Membrane</location>
        <topology evidence="1">Multi-pass membrane protein</topology>
    </subcellularLocation>
</comment>
<keyword evidence="4 6" id="KW-1133">Transmembrane helix</keyword>
<evidence type="ECO:0000313" key="8">
    <source>
        <dbReference type="Proteomes" id="UP001345691"/>
    </source>
</evidence>
<organism evidence="7 8">
    <name type="scientific">Exophiala sideris</name>
    <dbReference type="NCBI Taxonomy" id="1016849"/>
    <lineage>
        <taxon>Eukaryota</taxon>
        <taxon>Fungi</taxon>
        <taxon>Dikarya</taxon>
        <taxon>Ascomycota</taxon>
        <taxon>Pezizomycotina</taxon>
        <taxon>Eurotiomycetes</taxon>
        <taxon>Chaetothyriomycetidae</taxon>
        <taxon>Chaetothyriales</taxon>
        <taxon>Herpotrichiellaceae</taxon>
        <taxon>Exophiala</taxon>
    </lineage>
</organism>
<name>A0ABR0IV64_9EURO</name>
<reference evidence="7 8" key="1">
    <citation type="submission" date="2023-08" db="EMBL/GenBank/DDBJ databases">
        <title>Black Yeasts Isolated from many extreme environments.</title>
        <authorList>
            <person name="Coleine C."/>
            <person name="Stajich J.E."/>
            <person name="Selbmann L."/>
        </authorList>
    </citation>
    <scope>NUCLEOTIDE SEQUENCE [LARGE SCALE GENOMIC DNA]</scope>
    <source>
        <strain evidence="7 8">CCFEE 6328</strain>
    </source>
</reference>
<keyword evidence="2" id="KW-0813">Transport</keyword>
<dbReference type="PANTHER" id="PTHR23501">
    <property type="entry name" value="MAJOR FACILITATOR SUPERFAMILY"/>
    <property type="match status" value="1"/>
</dbReference>
<evidence type="ECO:0000256" key="2">
    <source>
        <dbReference type="ARBA" id="ARBA00022448"/>
    </source>
</evidence>